<evidence type="ECO:0000313" key="14">
    <source>
        <dbReference type="EMBL" id="SHN63027.1"/>
    </source>
</evidence>
<dbReference type="PROSITE" id="PS01071">
    <property type="entry name" value="GRPE"/>
    <property type="match status" value="1"/>
</dbReference>
<evidence type="ECO:0000256" key="4">
    <source>
        <dbReference type="ARBA" id="ARBA00022490"/>
    </source>
</evidence>
<keyword evidence="4 10" id="KW-0963">Cytoplasm</keyword>
<dbReference type="InterPro" id="IPR009012">
    <property type="entry name" value="GrpE_head"/>
</dbReference>
<evidence type="ECO:0000256" key="6">
    <source>
        <dbReference type="ARBA" id="ARBA00023186"/>
    </source>
</evidence>
<dbReference type="PANTHER" id="PTHR21237">
    <property type="entry name" value="GRPE PROTEIN"/>
    <property type="match status" value="1"/>
</dbReference>
<dbReference type="GO" id="GO:0000774">
    <property type="term" value="F:adenyl-nucleotide exchange factor activity"/>
    <property type="evidence" value="ECO:0007669"/>
    <property type="project" value="InterPro"/>
</dbReference>
<evidence type="ECO:0000256" key="7">
    <source>
        <dbReference type="ARBA" id="ARBA00053401"/>
    </source>
</evidence>
<protein>
    <recommendedName>
        <fullName evidence="8 10">Protein GrpE</fullName>
    </recommendedName>
    <alternativeName>
        <fullName evidence="9 10">HSP-70 cofactor</fullName>
    </alternativeName>
</protein>
<dbReference type="GO" id="GO:0051082">
    <property type="term" value="F:unfolded protein binding"/>
    <property type="evidence" value="ECO:0007669"/>
    <property type="project" value="TreeGrafter"/>
</dbReference>
<dbReference type="Gene3D" id="2.30.22.10">
    <property type="entry name" value="Head domain of nucleotide exchange factor GrpE"/>
    <property type="match status" value="1"/>
</dbReference>
<dbReference type="SUPFAM" id="SSF51064">
    <property type="entry name" value="Head domain of nucleotide exchange factor GrpE"/>
    <property type="match status" value="1"/>
</dbReference>
<dbReference type="InterPro" id="IPR013805">
    <property type="entry name" value="GrpE_CC"/>
</dbReference>
<dbReference type="FunFam" id="2.30.22.10:FF:000001">
    <property type="entry name" value="Protein GrpE"/>
    <property type="match status" value="1"/>
</dbReference>
<dbReference type="Pfam" id="PF01025">
    <property type="entry name" value="GrpE"/>
    <property type="match status" value="1"/>
</dbReference>
<evidence type="ECO:0000256" key="10">
    <source>
        <dbReference type="HAMAP-Rule" id="MF_01151"/>
    </source>
</evidence>
<evidence type="ECO:0000256" key="1">
    <source>
        <dbReference type="ARBA" id="ARBA00004496"/>
    </source>
</evidence>
<sequence>MTMSQNQNHENDRIEQPEAQAEAEAGASAAPEPADPVEAELEALRAERDSLRDKLMRALAEAENIRKRAERDRKEAEAYGGTKLARDVLDVYDNLGRALAAADEAARKHARALIEGIELTQRELLAAFAKNKIEQVTPEIGEKFDPKLHQAMFEAPVPNAEPGTVIQVMQHGFTISGRLLRPAMVGVAAARPAGAGEQDAAGGQGAEAEAPADAGGPEAQ</sequence>
<name>A0A1M7SWX4_9RHOB</name>
<dbReference type="GO" id="GO:0005737">
    <property type="term" value="C:cytoplasm"/>
    <property type="evidence" value="ECO:0007669"/>
    <property type="project" value="UniProtKB-SubCell"/>
</dbReference>
<keyword evidence="6 10" id="KW-0143">Chaperone</keyword>
<reference evidence="14 15" key="1">
    <citation type="submission" date="2016-12" db="EMBL/GenBank/DDBJ databases">
        <authorList>
            <person name="Song W.-J."/>
            <person name="Kurnit D.M."/>
        </authorList>
    </citation>
    <scope>NUCLEOTIDE SEQUENCE [LARGE SCALE GENOMIC DNA]</scope>
    <source>
        <strain evidence="14 15">CGMCC 1.10808</strain>
    </source>
</reference>
<dbReference type="SUPFAM" id="SSF58014">
    <property type="entry name" value="Coiled-coil domain of nucleotide exchange factor GrpE"/>
    <property type="match status" value="1"/>
</dbReference>
<dbReference type="AlphaFoldDB" id="A0A1M7SWX4"/>
<dbReference type="GO" id="GO:0006457">
    <property type="term" value="P:protein folding"/>
    <property type="evidence" value="ECO:0007669"/>
    <property type="project" value="InterPro"/>
</dbReference>
<feature type="compositionally biased region" description="Low complexity" evidence="13">
    <location>
        <begin position="17"/>
        <end position="32"/>
    </location>
</feature>
<keyword evidence="15" id="KW-1185">Reference proteome</keyword>
<evidence type="ECO:0000256" key="2">
    <source>
        <dbReference type="ARBA" id="ARBA00009054"/>
    </source>
</evidence>
<evidence type="ECO:0000256" key="11">
    <source>
        <dbReference type="RuleBase" id="RU000639"/>
    </source>
</evidence>
<dbReference type="STRING" id="1189325.SAMN04488119_101351"/>
<evidence type="ECO:0000256" key="13">
    <source>
        <dbReference type="SAM" id="MobiDB-lite"/>
    </source>
</evidence>
<evidence type="ECO:0000256" key="3">
    <source>
        <dbReference type="ARBA" id="ARBA00011738"/>
    </source>
</evidence>
<dbReference type="Gene3D" id="3.90.20.20">
    <property type="match status" value="1"/>
</dbReference>
<feature type="region of interest" description="Disordered" evidence="13">
    <location>
        <begin position="192"/>
        <end position="220"/>
    </location>
</feature>
<dbReference type="GO" id="GO:0051087">
    <property type="term" value="F:protein-folding chaperone binding"/>
    <property type="evidence" value="ECO:0007669"/>
    <property type="project" value="InterPro"/>
</dbReference>
<dbReference type="PANTHER" id="PTHR21237:SF23">
    <property type="entry name" value="GRPE PROTEIN HOMOLOG, MITOCHONDRIAL"/>
    <property type="match status" value="1"/>
</dbReference>
<organism evidence="14 15">
    <name type="scientific">Oceanicella actignis</name>
    <dbReference type="NCBI Taxonomy" id="1189325"/>
    <lineage>
        <taxon>Bacteria</taxon>
        <taxon>Pseudomonadati</taxon>
        <taxon>Pseudomonadota</taxon>
        <taxon>Alphaproteobacteria</taxon>
        <taxon>Rhodobacterales</taxon>
        <taxon>Paracoccaceae</taxon>
        <taxon>Oceanicella</taxon>
    </lineage>
</organism>
<dbReference type="CDD" id="cd00446">
    <property type="entry name" value="GrpE"/>
    <property type="match status" value="1"/>
</dbReference>
<evidence type="ECO:0000313" key="15">
    <source>
        <dbReference type="Proteomes" id="UP000184066"/>
    </source>
</evidence>
<comment type="function">
    <text evidence="7 10 11">Participates actively in the response to hyperosmotic and heat shock by preventing the aggregation of stress-denatured proteins, in association with DnaK and GrpE. It is the nucleotide exchange factor for DnaK and may function as a thermosensor. Unfolded proteins bind initially to DnaJ; upon interaction with the DnaJ-bound protein, DnaK hydrolyzes its bound ATP, resulting in the formation of a stable complex. GrpE releases ADP from DnaK; ATP binding to DnaK triggers the release of the substrate protein, thus completing the reaction cycle. Several rounds of ATP-dependent interactions between DnaJ, DnaK and GrpE are required for fully efficient folding.</text>
</comment>
<comment type="similarity">
    <text evidence="2 10 12">Belongs to the GrpE family.</text>
</comment>
<evidence type="ECO:0000256" key="5">
    <source>
        <dbReference type="ARBA" id="ARBA00023016"/>
    </source>
</evidence>
<keyword evidence="5 10" id="KW-0346">Stress response</keyword>
<evidence type="ECO:0000256" key="8">
    <source>
        <dbReference type="ARBA" id="ARBA00072274"/>
    </source>
</evidence>
<dbReference type="GO" id="GO:0042803">
    <property type="term" value="F:protein homodimerization activity"/>
    <property type="evidence" value="ECO:0007669"/>
    <property type="project" value="InterPro"/>
</dbReference>
<evidence type="ECO:0000256" key="12">
    <source>
        <dbReference type="RuleBase" id="RU004478"/>
    </source>
</evidence>
<accession>A0A1M7SWX4</accession>
<comment type="subcellular location">
    <subcellularLocation>
        <location evidence="1 10">Cytoplasm</location>
    </subcellularLocation>
</comment>
<dbReference type="InterPro" id="IPR000740">
    <property type="entry name" value="GrpE"/>
</dbReference>
<dbReference type="HAMAP" id="MF_01151">
    <property type="entry name" value="GrpE"/>
    <property type="match status" value="1"/>
</dbReference>
<proteinExistence type="inferred from homology"/>
<feature type="region of interest" description="Disordered" evidence="13">
    <location>
        <begin position="1"/>
        <end position="39"/>
    </location>
</feature>
<dbReference type="PRINTS" id="PR00773">
    <property type="entry name" value="GRPEPROTEIN"/>
</dbReference>
<dbReference type="Proteomes" id="UP000184066">
    <property type="component" value="Unassembled WGS sequence"/>
</dbReference>
<gene>
    <name evidence="10" type="primary">grpE</name>
    <name evidence="14" type="ORF">SAMN05216200_103353</name>
</gene>
<comment type="subunit">
    <text evidence="3 10">Homodimer.</text>
</comment>
<evidence type="ECO:0000256" key="9">
    <source>
        <dbReference type="ARBA" id="ARBA00076414"/>
    </source>
</evidence>
<dbReference type="EMBL" id="FRDL01000003">
    <property type="protein sequence ID" value="SHN63027.1"/>
    <property type="molecule type" value="Genomic_DNA"/>
</dbReference>